<dbReference type="PROSITE" id="PS51459">
    <property type="entry name" value="FIDO"/>
    <property type="match status" value="1"/>
</dbReference>
<dbReference type="InterPro" id="IPR036388">
    <property type="entry name" value="WH-like_DNA-bd_sf"/>
</dbReference>
<dbReference type="CDD" id="cd11586">
    <property type="entry name" value="VbhA_like"/>
    <property type="match status" value="1"/>
</dbReference>
<organism evidence="9 10">
    <name type="scientific">Lachnoanaerobaculum saburreum</name>
    <dbReference type="NCBI Taxonomy" id="467210"/>
    <lineage>
        <taxon>Bacteria</taxon>
        <taxon>Bacillati</taxon>
        <taxon>Bacillota</taxon>
        <taxon>Clostridia</taxon>
        <taxon>Lachnospirales</taxon>
        <taxon>Lachnospiraceae</taxon>
        <taxon>Lachnoanaerobaculum</taxon>
    </lineage>
</organism>
<dbReference type="PATRIC" id="fig|467210.3.peg.1907"/>
<dbReference type="SUPFAM" id="SSF140931">
    <property type="entry name" value="Fic-like"/>
    <property type="match status" value="1"/>
</dbReference>
<dbReference type="Pfam" id="PF02661">
    <property type="entry name" value="Fic"/>
    <property type="match status" value="1"/>
</dbReference>
<keyword evidence="2" id="KW-0548">Nucleotidyltransferase</keyword>
<keyword evidence="1" id="KW-0808">Transferase</keyword>
<dbReference type="SUPFAM" id="SSF46785">
    <property type="entry name" value="Winged helix' DNA-binding domain"/>
    <property type="match status" value="1"/>
</dbReference>
<dbReference type="Proteomes" id="UP000070394">
    <property type="component" value="Unassembled WGS sequence"/>
</dbReference>
<dbReference type="STRING" id="467210.HMPREF1866_01928"/>
<dbReference type="EMBL" id="LSDA01000104">
    <property type="protein sequence ID" value="KXB56145.1"/>
    <property type="molecule type" value="Genomic_DNA"/>
</dbReference>
<dbReference type="Pfam" id="PF13412">
    <property type="entry name" value="HTH_24"/>
    <property type="match status" value="1"/>
</dbReference>
<name>A0A133ZL39_9FIRM</name>
<proteinExistence type="predicted"/>
<dbReference type="InterPro" id="IPR003812">
    <property type="entry name" value="Fido"/>
</dbReference>
<feature type="domain" description="Fido" evidence="8">
    <location>
        <begin position="111"/>
        <end position="263"/>
    </location>
</feature>
<gene>
    <name evidence="9" type="ORF">HMPREF1866_01928</name>
</gene>
<dbReference type="AlphaFoldDB" id="A0A133ZL39"/>
<evidence type="ECO:0000313" key="10">
    <source>
        <dbReference type="Proteomes" id="UP000070394"/>
    </source>
</evidence>
<protein>
    <recommendedName>
        <fullName evidence="5">protein adenylyltransferase</fullName>
        <ecNumber evidence="5">2.7.7.108</ecNumber>
    </recommendedName>
</protein>
<evidence type="ECO:0000256" key="2">
    <source>
        <dbReference type="ARBA" id="ARBA00022695"/>
    </source>
</evidence>
<keyword evidence="3" id="KW-0547">Nucleotide-binding</keyword>
<keyword evidence="4" id="KW-0067">ATP-binding</keyword>
<dbReference type="Gene3D" id="1.10.3290.10">
    <property type="entry name" value="Fido-like domain"/>
    <property type="match status" value="1"/>
</dbReference>
<reference evidence="10" key="1">
    <citation type="submission" date="2016-01" db="EMBL/GenBank/DDBJ databases">
        <authorList>
            <person name="Mitreva M."/>
            <person name="Pepin K.H."/>
            <person name="Mihindukulasuriya K.A."/>
            <person name="Fulton R."/>
            <person name="Fronick C."/>
            <person name="O'Laughlin M."/>
            <person name="Miner T."/>
            <person name="Herter B."/>
            <person name="Rosa B.A."/>
            <person name="Cordes M."/>
            <person name="Tomlinson C."/>
            <person name="Wollam A."/>
            <person name="Palsikar V.B."/>
            <person name="Mardis E.R."/>
            <person name="Wilson R.K."/>
        </authorList>
    </citation>
    <scope>NUCLEOTIDE SEQUENCE [LARGE SCALE GENOMIC DNA]</scope>
    <source>
        <strain evidence="10">DNF00896</strain>
    </source>
</reference>
<comment type="caution">
    <text evidence="9">The sequence shown here is derived from an EMBL/GenBank/DDBJ whole genome shotgun (WGS) entry which is preliminary data.</text>
</comment>
<keyword evidence="10" id="KW-1185">Reference proteome</keyword>
<dbReference type="Gene3D" id="1.10.10.10">
    <property type="entry name" value="Winged helix-like DNA-binding domain superfamily/Winged helix DNA-binding domain"/>
    <property type="match status" value="1"/>
</dbReference>
<comment type="catalytic activity">
    <reaction evidence="6">
        <text>L-threonyl-[protein] + ATP = 3-O-(5'-adenylyl)-L-threonyl-[protein] + diphosphate</text>
        <dbReference type="Rhea" id="RHEA:54292"/>
        <dbReference type="Rhea" id="RHEA-COMP:11060"/>
        <dbReference type="Rhea" id="RHEA-COMP:13847"/>
        <dbReference type="ChEBI" id="CHEBI:30013"/>
        <dbReference type="ChEBI" id="CHEBI:30616"/>
        <dbReference type="ChEBI" id="CHEBI:33019"/>
        <dbReference type="ChEBI" id="CHEBI:138113"/>
        <dbReference type="EC" id="2.7.7.108"/>
    </reaction>
</comment>
<dbReference type="RefSeq" id="WP_082749861.1">
    <property type="nucleotide sequence ID" value="NZ_KQ959838.1"/>
</dbReference>
<evidence type="ECO:0000256" key="3">
    <source>
        <dbReference type="ARBA" id="ARBA00022741"/>
    </source>
</evidence>
<dbReference type="InterPro" id="IPR036597">
    <property type="entry name" value="Fido-like_dom_sf"/>
</dbReference>
<evidence type="ECO:0000256" key="6">
    <source>
        <dbReference type="ARBA" id="ARBA00047939"/>
    </source>
</evidence>
<dbReference type="GO" id="GO:0070733">
    <property type="term" value="F:AMPylase activity"/>
    <property type="evidence" value="ECO:0007669"/>
    <property type="project" value="UniProtKB-EC"/>
</dbReference>
<evidence type="ECO:0000256" key="7">
    <source>
        <dbReference type="ARBA" id="ARBA00048696"/>
    </source>
</evidence>
<dbReference type="GO" id="GO:0005524">
    <property type="term" value="F:ATP binding"/>
    <property type="evidence" value="ECO:0007669"/>
    <property type="project" value="UniProtKB-KW"/>
</dbReference>
<accession>A0A133ZL39</accession>
<dbReference type="InterPro" id="IPR036390">
    <property type="entry name" value="WH_DNA-bd_sf"/>
</dbReference>
<evidence type="ECO:0000259" key="8">
    <source>
        <dbReference type="PROSITE" id="PS51459"/>
    </source>
</evidence>
<evidence type="ECO:0000256" key="5">
    <source>
        <dbReference type="ARBA" id="ARBA00034531"/>
    </source>
</evidence>
<dbReference type="EC" id="2.7.7.108" evidence="5"/>
<evidence type="ECO:0000256" key="1">
    <source>
        <dbReference type="ARBA" id="ARBA00022679"/>
    </source>
</evidence>
<dbReference type="PANTHER" id="PTHR39560">
    <property type="entry name" value="PROTEIN ADENYLYLTRANSFERASE FIC-RELATED"/>
    <property type="match status" value="1"/>
</dbReference>
<comment type="catalytic activity">
    <reaction evidence="7">
        <text>L-tyrosyl-[protein] + ATP = O-(5'-adenylyl)-L-tyrosyl-[protein] + diphosphate</text>
        <dbReference type="Rhea" id="RHEA:54288"/>
        <dbReference type="Rhea" id="RHEA-COMP:10136"/>
        <dbReference type="Rhea" id="RHEA-COMP:13846"/>
        <dbReference type="ChEBI" id="CHEBI:30616"/>
        <dbReference type="ChEBI" id="CHEBI:33019"/>
        <dbReference type="ChEBI" id="CHEBI:46858"/>
        <dbReference type="ChEBI" id="CHEBI:83624"/>
        <dbReference type="EC" id="2.7.7.108"/>
    </reaction>
</comment>
<dbReference type="GO" id="GO:0051302">
    <property type="term" value="P:regulation of cell division"/>
    <property type="evidence" value="ECO:0007669"/>
    <property type="project" value="TreeGrafter"/>
</dbReference>
<evidence type="ECO:0000313" key="9">
    <source>
        <dbReference type="EMBL" id="KXB56145.1"/>
    </source>
</evidence>
<sequence>MLGGDVLTDKNWNLELNEYIRQGEPDKVEKSNAWKTAIGLQDVDGLKPSKYLIETAKDHIEGKISISEADRLISGYYKERKDRDGVEADTKEADIVSVRIAKLLWEKTFQFSPVELQNIHRRLFEGVLHYAGRIRDYNITKNEWVLKGDTVLYASFDSIRATLDYDFSQEKTFSYKGLNIHEAIRHFAKFTSGIWQIHPFGEGNTRSTAVFIIKYLKTFGFTISNDTFAQNSWYFRNALVRANYNNLRAGIHATSEFLELFFENLLMDTKHDLKNRYMHIDFDGQSAIQSANKSVSKCQNGTLEMSLEELAIINALKINPALTQKQISELVGKSERTIKRCTVEMQEKGLIARENGKRNGKWKILIEA</sequence>
<dbReference type="PANTHER" id="PTHR39560:SF1">
    <property type="entry name" value="PROTEIN ADENYLYLTRANSFERASE FIC-RELATED"/>
    <property type="match status" value="1"/>
</dbReference>
<evidence type="ECO:0000256" key="4">
    <source>
        <dbReference type="ARBA" id="ARBA00022840"/>
    </source>
</evidence>
<dbReference type="InterPro" id="IPR033788">
    <property type="entry name" value="VbhA-like"/>
</dbReference>